<dbReference type="RefSeq" id="WP_344067648.1">
    <property type="nucleotide sequence ID" value="NZ_BAAAPL010000001.1"/>
</dbReference>
<dbReference type="PANTHER" id="PTHR32309:SF13">
    <property type="entry name" value="FERRIC ENTEROBACTIN TRANSPORT PROTEIN FEPE"/>
    <property type="match status" value="1"/>
</dbReference>
<accession>A0ABP4TFI1</accession>
<keyword evidence="8 9" id="KW-0472">Membrane</keyword>
<dbReference type="Pfam" id="PF02706">
    <property type="entry name" value="Wzz"/>
    <property type="match status" value="1"/>
</dbReference>
<name>A0ABP4TFI1_9MICO</name>
<comment type="subcellular location">
    <subcellularLocation>
        <location evidence="1">Cell membrane</location>
        <topology evidence="1">Multi-pass membrane protein</topology>
    </subcellularLocation>
</comment>
<evidence type="ECO:0000313" key="12">
    <source>
        <dbReference type="Proteomes" id="UP001501690"/>
    </source>
</evidence>
<comment type="similarity">
    <text evidence="2">Belongs to the CpsC/CapA family.</text>
</comment>
<keyword evidence="3" id="KW-1003">Cell membrane</keyword>
<feature type="domain" description="Polysaccharide chain length determinant N-terminal" evidence="10">
    <location>
        <begin position="2"/>
        <end position="90"/>
    </location>
</feature>
<dbReference type="Pfam" id="PF10609">
    <property type="entry name" value="ParA"/>
    <property type="match status" value="1"/>
</dbReference>
<dbReference type="NCBIfam" id="TIGR01007">
    <property type="entry name" value="eps_fam"/>
    <property type="match status" value="1"/>
</dbReference>
<feature type="transmembrane region" description="Helical" evidence="9">
    <location>
        <begin position="178"/>
        <end position="199"/>
    </location>
</feature>
<dbReference type="Proteomes" id="UP001501690">
    <property type="component" value="Unassembled WGS sequence"/>
</dbReference>
<keyword evidence="4 9" id="KW-0812">Transmembrane</keyword>
<protein>
    <submittedName>
        <fullName evidence="11">Polysaccharide biosynthesis tyrosine autokinase</fullName>
    </submittedName>
</protein>
<evidence type="ECO:0000256" key="8">
    <source>
        <dbReference type="ARBA" id="ARBA00023136"/>
    </source>
</evidence>
<evidence type="ECO:0000256" key="9">
    <source>
        <dbReference type="SAM" id="Phobius"/>
    </source>
</evidence>
<proteinExistence type="inferred from homology"/>
<organism evidence="11 12">
    <name type="scientific">Microbacterium sediminicola</name>
    <dbReference type="NCBI Taxonomy" id="415210"/>
    <lineage>
        <taxon>Bacteria</taxon>
        <taxon>Bacillati</taxon>
        <taxon>Actinomycetota</taxon>
        <taxon>Actinomycetes</taxon>
        <taxon>Micrococcales</taxon>
        <taxon>Microbacteriaceae</taxon>
        <taxon>Microbacterium</taxon>
    </lineage>
</organism>
<dbReference type="InterPro" id="IPR005702">
    <property type="entry name" value="Wzc-like_C"/>
</dbReference>
<dbReference type="InterPro" id="IPR003856">
    <property type="entry name" value="LPS_length_determ_N"/>
</dbReference>
<dbReference type="PANTHER" id="PTHR32309">
    <property type="entry name" value="TYROSINE-PROTEIN KINASE"/>
    <property type="match status" value="1"/>
</dbReference>
<keyword evidence="7 9" id="KW-1133">Transmembrane helix</keyword>
<evidence type="ECO:0000256" key="7">
    <source>
        <dbReference type="ARBA" id="ARBA00022989"/>
    </source>
</evidence>
<evidence type="ECO:0000313" key="11">
    <source>
        <dbReference type="EMBL" id="GAA1687204.1"/>
    </source>
</evidence>
<keyword evidence="12" id="KW-1185">Reference proteome</keyword>
<dbReference type="EMBL" id="BAAAPL010000001">
    <property type="protein sequence ID" value="GAA1687204.1"/>
    <property type="molecule type" value="Genomic_DNA"/>
</dbReference>
<dbReference type="InterPro" id="IPR050445">
    <property type="entry name" value="Bact_polysacc_biosynth/exp"/>
</dbReference>
<keyword evidence="5" id="KW-0547">Nucleotide-binding</keyword>
<dbReference type="SUPFAM" id="SSF52540">
    <property type="entry name" value="P-loop containing nucleoside triphosphate hydrolases"/>
    <property type="match status" value="1"/>
</dbReference>
<dbReference type="InterPro" id="IPR033756">
    <property type="entry name" value="YlxH/NBP35"/>
</dbReference>
<evidence type="ECO:0000256" key="1">
    <source>
        <dbReference type="ARBA" id="ARBA00004651"/>
    </source>
</evidence>
<gene>
    <name evidence="11" type="ORF">GCM10009808_00250</name>
</gene>
<evidence type="ECO:0000256" key="3">
    <source>
        <dbReference type="ARBA" id="ARBA00022475"/>
    </source>
</evidence>
<evidence type="ECO:0000256" key="4">
    <source>
        <dbReference type="ARBA" id="ARBA00022692"/>
    </source>
</evidence>
<evidence type="ECO:0000256" key="5">
    <source>
        <dbReference type="ARBA" id="ARBA00022741"/>
    </source>
</evidence>
<evidence type="ECO:0000256" key="2">
    <source>
        <dbReference type="ARBA" id="ARBA00006683"/>
    </source>
</evidence>
<dbReference type="Gene3D" id="3.40.50.300">
    <property type="entry name" value="P-loop containing nucleotide triphosphate hydrolases"/>
    <property type="match status" value="1"/>
</dbReference>
<dbReference type="InterPro" id="IPR027417">
    <property type="entry name" value="P-loop_NTPase"/>
</dbReference>
<evidence type="ECO:0000256" key="6">
    <source>
        <dbReference type="ARBA" id="ARBA00022840"/>
    </source>
</evidence>
<evidence type="ECO:0000259" key="10">
    <source>
        <dbReference type="Pfam" id="PF02706"/>
    </source>
</evidence>
<comment type="caution">
    <text evidence="11">The sequence shown here is derived from an EMBL/GenBank/DDBJ whole genome shotgun (WGS) entry which is preliminary data.</text>
</comment>
<dbReference type="CDD" id="cd05387">
    <property type="entry name" value="BY-kinase"/>
    <property type="match status" value="1"/>
</dbReference>
<keyword evidence="6" id="KW-0067">ATP-binding</keyword>
<reference evidence="12" key="1">
    <citation type="journal article" date="2019" name="Int. J. Syst. Evol. Microbiol.">
        <title>The Global Catalogue of Microorganisms (GCM) 10K type strain sequencing project: providing services to taxonomists for standard genome sequencing and annotation.</title>
        <authorList>
            <consortium name="The Broad Institute Genomics Platform"/>
            <consortium name="The Broad Institute Genome Sequencing Center for Infectious Disease"/>
            <person name="Wu L."/>
            <person name="Ma J."/>
        </authorList>
    </citation>
    <scope>NUCLEOTIDE SEQUENCE [LARGE SCALE GENOMIC DNA]</scope>
    <source>
        <strain evidence="12">JCM 15577</strain>
    </source>
</reference>
<sequence>MELRDYLHILRKNWLVIVALTLVGIGAAAAYSLTRTPLYESQSSVFVSTQTSTGSVSELTQGSNFSLDRVPTYVLVATSPLVLDPVIDQLGLDTTATELAESISVSSPLSSAIINISVEDSDPQLAADIANATASQLADAVEEIETTSGAATSPVKLTVIRAGIPGTAPVSPNVPLNLVVGALFGIVLGVAVAILRTVLDTKIRSPRDVTALTERPIIGVIPFDPKATERPLILDADPHGARAESFRALRTNLQFIEFDGGQTFVVTSSIPSEGKSTTAVNLAIALADAGKRVALIDTDLRKPKVAEYLGIEGAVGLTDVLIGRVKVQDVMGPWGRRPLYVLPAGKVPPNPSELLGSSQMKALLEEFGKSFDVVLCDAPPLLPVTDAAVLSKLTAGAIIVAATGKTSTGQLAGALDALDTVGSKVAGLVMTMAPTRGPDSYLYGYGYGYGGYGQDSK</sequence>